<gene>
    <name evidence="1" type="ORF">B5D82_13255</name>
</gene>
<accession>A0A222GA21</accession>
<sequence>MIYSKFIERIVNTTFGLILVASASCSAVLTGVDGKYDDEDVLTNTKVNDKTLANKHYIDEVKFELSSSGEFTTQAYDLEHLGKVLASGFIMKVPSYQIRFIPPIALMNISILNNITSGET</sequence>
<protein>
    <submittedName>
        <fullName evidence="1">Uncharacterized protein</fullName>
    </submittedName>
</protein>
<dbReference type="EMBL" id="CP020465">
    <property type="protein sequence ID" value="ASP48650.1"/>
    <property type="molecule type" value="Genomic_DNA"/>
</dbReference>
<proteinExistence type="predicted"/>
<evidence type="ECO:0000313" key="1">
    <source>
        <dbReference type="EMBL" id="ASP48650.1"/>
    </source>
</evidence>
<reference evidence="1 2" key="1">
    <citation type="submission" date="2017-08" db="EMBL/GenBank/DDBJ databases">
        <title>Complete genome of Colwellia sp. NB097-1, a psychrophile bacterium ioslated from Bering Sea.</title>
        <authorList>
            <person name="Chen X."/>
        </authorList>
    </citation>
    <scope>NUCLEOTIDE SEQUENCE [LARGE SCALE GENOMIC DNA]</scope>
    <source>
        <strain evidence="1 2">NB097-1</strain>
    </source>
</reference>
<keyword evidence="2" id="KW-1185">Reference proteome</keyword>
<dbReference type="AlphaFoldDB" id="A0A222GA21"/>
<evidence type="ECO:0000313" key="2">
    <source>
        <dbReference type="Proteomes" id="UP000202259"/>
    </source>
</evidence>
<dbReference type="KEGG" id="cber:B5D82_13255"/>
<dbReference type="Proteomes" id="UP000202259">
    <property type="component" value="Chromosome"/>
</dbReference>
<name>A0A222GA21_9GAMM</name>
<dbReference type="PROSITE" id="PS51257">
    <property type="entry name" value="PROKAR_LIPOPROTEIN"/>
    <property type="match status" value="1"/>
</dbReference>
<organism evidence="1 2">
    <name type="scientific">Cognaticolwellia beringensis</name>
    <dbReference type="NCBI Taxonomy" id="1967665"/>
    <lineage>
        <taxon>Bacteria</taxon>
        <taxon>Pseudomonadati</taxon>
        <taxon>Pseudomonadota</taxon>
        <taxon>Gammaproteobacteria</taxon>
        <taxon>Alteromonadales</taxon>
        <taxon>Colwelliaceae</taxon>
        <taxon>Cognaticolwellia</taxon>
    </lineage>
</organism>